<gene>
    <name evidence="1" type="ORF">LKE05_07555</name>
</gene>
<organism evidence="1 2">
    <name type="scientific">Hominilimicola fabiformis</name>
    <dbReference type="NCBI Taxonomy" id="2885356"/>
    <lineage>
        <taxon>Bacteria</taxon>
        <taxon>Bacillati</taxon>
        <taxon>Bacillota</taxon>
        <taxon>Clostridia</taxon>
        <taxon>Eubacteriales</taxon>
        <taxon>Oscillospiraceae</taxon>
        <taxon>Hominilimicola</taxon>
    </lineage>
</organism>
<proteinExistence type="predicted"/>
<dbReference type="Proteomes" id="UP001198242">
    <property type="component" value="Unassembled WGS sequence"/>
</dbReference>
<evidence type="ECO:0000313" key="2">
    <source>
        <dbReference type="Proteomes" id="UP001198242"/>
    </source>
</evidence>
<comment type="caution">
    <text evidence="1">The sequence shown here is derived from an EMBL/GenBank/DDBJ whole genome shotgun (WGS) entry which is preliminary data.</text>
</comment>
<dbReference type="EMBL" id="JAJEQM010000009">
    <property type="protein sequence ID" value="MCC2210643.1"/>
    <property type="molecule type" value="Genomic_DNA"/>
</dbReference>
<name>A0AAE3DZ61_9FIRM</name>
<protein>
    <submittedName>
        <fullName evidence="1">Amidoligase family protein</fullName>
    </submittedName>
</protein>
<dbReference type="AlphaFoldDB" id="A0AAE3DZ61"/>
<dbReference type="InterPro" id="IPR022025">
    <property type="entry name" value="Amidoligase_2"/>
</dbReference>
<evidence type="ECO:0000313" key="1">
    <source>
        <dbReference type="EMBL" id="MCC2210643.1"/>
    </source>
</evidence>
<reference evidence="1 2" key="1">
    <citation type="submission" date="2021-10" db="EMBL/GenBank/DDBJ databases">
        <title>Anaerobic single-cell dispensing facilitates the cultivation of human gut bacteria.</title>
        <authorList>
            <person name="Afrizal A."/>
        </authorList>
    </citation>
    <scope>NUCLEOTIDE SEQUENCE [LARGE SCALE GENOMIC DNA]</scope>
    <source>
        <strain evidence="1 2">CLA-AA-H232</strain>
    </source>
</reference>
<dbReference type="Pfam" id="PF12224">
    <property type="entry name" value="Amidoligase_2"/>
    <property type="match status" value="1"/>
</dbReference>
<accession>A0AAE3DZ61</accession>
<dbReference type="RefSeq" id="WP_147514810.1">
    <property type="nucleotide sequence ID" value="NZ_JAJEQM010000009.1"/>
</dbReference>
<sequence>MKEEKYTCDICHEEHDVSELTYFDESYLCEDCLRRETFICRDCGDRHWNDDSADGDLCQTCYDEDYVRCERCDAVIHYDDACYHEDEEYHDHPYCRNCFDMDEIIHDYYYKPEPIFYGDGPRYLGVELELDDGGENEFCASKLLDIANAQKEHMYIKHDGSLDDGFECVTHPMTLDYHINQMPWRAILNKAVAKGYLSHQAGTCGLHVHISRNALGANYEEQEATIAKILYFYEKFWNEILTFSRRTESQVEHWARRYGGGIINPKETLKHAKNSHMGRYAAVNLENEATIEMRIFRGTLKYSTFIATLQMVDEICKVAISLSDEFMQSLTWLDFVKGIADDKQELINYLKEKRLYVNEPIRNEVEI</sequence>
<keyword evidence="2" id="KW-1185">Reference proteome</keyword>